<proteinExistence type="predicted"/>
<accession>A0A6S6RWN5</accession>
<dbReference type="AlphaFoldDB" id="A0A6S6RWN5"/>
<keyword evidence="4" id="KW-0808">Transferase</keyword>
<evidence type="ECO:0000259" key="3">
    <source>
        <dbReference type="Pfam" id="PF14306"/>
    </source>
</evidence>
<gene>
    <name evidence="4" type="ORF">HELGO_WM32278</name>
</gene>
<dbReference type="InterPro" id="IPR014729">
    <property type="entry name" value="Rossmann-like_a/b/a_fold"/>
</dbReference>
<feature type="domain" description="ATP-sulfurylase PUA-like" evidence="3">
    <location>
        <begin position="4"/>
        <end position="135"/>
    </location>
</feature>
<comment type="pathway">
    <text evidence="1">Sulfur metabolism; hydrogen sulfide biosynthesis; sulfite from sulfate: step 1/3.</text>
</comment>
<protein>
    <submittedName>
        <fullName evidence="4">Sulfate adenylyltransferase</fullName>
    </submittedName>
</protein>
<dbReference type="SUPFAM" id="SSF52374">
    <property type="entry name" value="Nucleotidylyl transferase"/>
    <property type="match status" value="1"/>
</dbReference>
<evidence type="ECO:0000259" key="2">
    <source>
        <dbReference type="Pfam" id="PF01747"/>
    </source>
</evidence>
<dbReference type="Gene3D" id="3.10.400.10">
    <property type="entry name" value="Sulfate adenylyltransferase"/>
    <property type="match status" value="1"/>
</dbReference>
<dbReference type="Pfam" id="PF01747">
    <property type="entry name" value="ATP-sulfurylase"/>
    <property type="match status" value="1"/>
</dbReference>
<dbReference type="PANTHER" id="PTHR43509">
    <property type="match status" value="1"/>
</dbReference>
<name>A0A6S6RWN5_9BACT</name>
<reference evidence="4" key="1">
    <citation type="submission" date="2020-01" db="EMBL/GenBank/DDBJ databases">
        <authorList>
            <person name="Meier V. D."/>
            <person name="Meier V D."/>
        </authorList>
    </citation>
    <scope>NUCLEOTIDE SEQUENCE</scope>
    <source>
        <strain evidence="4">HLG_WM_MAG_03</strain>
    </source>
</reference>
<dbReference type="GO" id="GO:0004781">
    <property type="term" value="F:sulfate adenylyltransferase (ATP) activity"/>
    <property type="evidence" value="ECO:0007669"/>
    <property type="project" value="InterPro"/>
</dbReference>
<evidence type="ECO:0000313" key="4">
    <source>
        <dbReference type="EMBL" id="CAA6800406.1"/>
    </source>
</evidence>
<dbReference type="InterPro" id="IPR015947">
    <property type="entry name" value="PUA-like_sf"/>
</dbReference>
<dbReference type="SUPFAM" id="SSF88697">
    <property type="entry name" value="PUA domain-like"/>
    <property type="match status" value="1"/>
</dbReference>
<feature type="domain" description="Sulphate adenylyltransferase catalytic" evidence="2">
    <location>
        <begin position="147"/>
        <end position="349"/>
    </location>
</feature>
<dbReference type="InterPro" id="IPR024951">
    <property type="entry name" value="Sulfurylase_cat_dom"/>
</dbReference>
<organism evidence="4">
    <name type="scientific">uncultured Sulfurovum sp</name>
    <dbReference type="NCBI Taxonomy" id="269237"/>
    <lineage>
        <taxon>Bacteria</taxon>
        <taxon>Pseudomonadati</taxon>
        <taxon>Campylobacterota</taxon>
        <taxon>Epsilonproteobacteria</taxon>
        <taxon>Campylobacterales</taxon>
        <taxon>Sulfurovaceae</taxon>
        <taxon>Sulfurovum</taxon>
        <taxon>environmental samples</taxon>
    </lineage>
</organism>
<evidence type="ECO:0000256" key="1">
    <source>
        <dbReference type="ARBA" id="ARBA00005048"/>
    </source>
</evidence>
<keyword evidence="4" id="KW-0548">Nucleotidyltransferase</keyword>
<dbReference type="Gene3D" id="3.40.50.620">
    <property type="entry name" value="HUPs"/>
    <property type="match status" value="1"/>
</dbReference>
<dbReference type="InterPro" id="IPR025980">
    <property type="entry name" value="ATP-Sase_PUA-like_dom"/>
</dbReference>
<dbReference type="PANTHER" id="PTHR43509:SF1">
    <property type="entry name" value="SULFATE ADENYLYLTRANSFERASE"/>
    <property type="match status" value="1"/>
</dbReference>
<dbReference type="EMBL" id="CACVAR010000070">
    <property type="protein sequence ID" value="CAA6800406.1"/>
    <property type="molecule type" value="Genomic_DNA"/>
</dbReference>
<sequence>MASSKRNNQLHIDAEALSTMALVQEGLISPVTKLMNEKEAIALRESKMYKGVSFPFPFLLTPSGTKNETCLKSLKKGDVVELVHQKNVVGELTVDETFPIDPSDRLKCIYGTDDETHPGVQSTIKRLGNMAVTGDYHVDYPLITASKKMVADKIKETDAKNVSALVLAANPLNRAHERMIRQAIDQSDLVVIFLLKPFTTMGLRYDVRYDSLLTFIESFLPANKVIIAPLENSYIFAGYNELILDALVAKNYGCHNLIIGKNHAGLGLFYDHDKLNSVFDATKDIEINVKTVEQYVYCNKCRTLVSTKACPHGQHHHIHYHSASILKLINAGMMPPSVLMRREVSANILSTLFPERFDHLQELYDALMPNDGLMEEHSEEDFYKKLMGLYQTTSLT</sequence>
<dbReference type="Pfam" id="PF14306">
    <property type="entry name" value="PUA_2"/>
    <property type="match status" value="1"/>
</dbReference>